<proteinExistence type="predicted"/>
<dbReference type="Proteomes" id="UP000002791">
    <property type="component" value="Chromosome"/>
</dbReference>
<dbReference type="AlphaFoldDB" id="H5XRC4"/>
<accession>H5XRC4</accession>
<dbReference type="HOGENOM" id="CLU_098668_0_0_11"/>
<dbReference type="Gene3D" id="3.30.110.190">
    <property type="match status" value="1"/>
</dbReference>
<reference evidence="2 3" key="1">
    <citation type="submission" date="2011-11" db="EMBL/GenBank/DDBJ databases">
        <title>The Noncontiguous Finished sequence of Saccharomonospora cyanea NA-134.</title>
        <authorList>
            <consortium name="US DOE Joint Genome Institute"/>
            <person name="Lucas S."/>
            <person name="Han J."/>
            <person name="Lapidus A."/>
            <person name="Cheng J.-F."/>
            <person name="Goodwin L."/>
            <person name="Pitluck S."/>
            <person name="Peters L."/>
            <person name="Ovchinnikova G."/>
            <person name="Lu M."/>
            <person name="Detter J.C."/>
            <person name="Han C."/>
            <person name="Tapia R."/>
            <person name="Land M."/>
            <person name="Hauser L."/>
            <person name="Kyrpides N."/>
            <person name="Ivanova N."/>
            <person name="Pagani I."/>
            <person name="Brambilla E.-M."/>
            <person name="Klenk H.-P."/>
            <person name="Woyke T."/>
        </authorList>
    </citation>
    <scope>NUCLEOTIDE SEQUENCE [LARGE SCALE GENOMIC DNA]</scope>
    <source>
        <strain evidence="2 3">NA-134</strain>
    </source>
</reference>
<organism evidence="2 3">
    <name type="scientific">Saccharomonospora cyanea NA-134</name>
    <dbReference type="NCBI Taxonomy" id="882082"/>
    <lineage>
        <taxon>Bacteria</taxon>
        <taxon>Bacillati</taxon>
        <taxon>Actinomycetota</taxon>
        <taxon>Actinomycetes</taxon>
        <taxon>Pseudonocardiales</taxon>
        <taxon>Pseudonocardiaceae</taxon>
        <taxon>Saccharomonospora</taxon>
    </lineage>
</organism>
<protein>
    <recommendedName>
        <fullName evidence="4">DUF4393 domain-containing protein</fullName>
    </recommendedName>
</protein>
<evidence type="ECO:0000313" key="2">
    <source>
        <dbReference type="EMBL" id="EHR63406.1"/>
    </source>
</evidence>
<evidence type="ECO:0000313" key="3">
    <source>
        <dbReference type="Proteomes" id="UP000002791"/>
    </source>
</evidence>
<sequence length="195" mass="20990">MAARATRTSYELARLLPGAEDGQDPRSRPEPPTAGGPDPLRTRMAGLLAESAELSRDDATFRLYETILRSLVPDEARLLAALADGTPFPALDVAERTLLGGTGRIVLRNASTVGRSAGVTLADHVPVYVTRLVELGLADLGPEDSAFDTQYEVLVADEVVVEAARTARRPTFVRHTVRLSPFGTRLWRACDPAGE</sequence>
<evidence type="ECO:0008006" key="4">
    <source>
        <dbReference type="Google" id="ProtNLM"/>
    </source>
</evidence>
<dbReference type="InterPro" id="IPR025506">
    <property type="entry name" value="Abi_alpha"/>
</dbReference>
<feature type="region of interest" description="Disordered" evidence="1">
    <location>
        <begin position="1"/>
        <end position="41"/>
    </location>
</feature>
<dbReference type="eggNOG" id="ENOG50334XE">
    <property type="taxonomic scope" value="Bacteria"/>
</dbReference>
<dbReference type="RefSeq" id="WP_005459676.1">
    <property type="nucleotide sequence ID" value="NZ_CM001440.1"/>
</dbReference>
<name>H5XRC4_9PSEU</name>
<dbReference type="STRING" id="882082.SaccyDRAFT_4598"/>
<gene>
    <name evidence="2" type="ORF">SaccyDRAFT_4598</name>
</gene>
<evidence type="ECO:0000256" key="1">
    <source>
        <dbReference type="SAM" id="MobiDB-lite"/>
    </source>
</evidence>
<dbReference type="EMBL" id="CM001440">
    <property type="protein sequence ID" value="EHR63406.1"/>
    <property type="molecule type" value="Genomic_DNA"/>
</dbReference>
<keyword evidence="3" id="KW-1185">Reference proteome</keyword>
<dbReference type="OrthoDB" id="7061144at2"/>
<dbReference type="Pfam" id="PF14337">
    <property type="entry name" value="Abi_alpha"/>
    <property type="match status" value="1"/>
</dbReference>